<dbReference type="Proteomes" id="UP000032749">
    <property type="component" value="Chromosome"/>
</dbReference>
<evidence type="ECO:0000313" key="2">
    <source>
        <dbReference type="Proteomes" id="UP000032749"/>
    </source>
</evidence>
<dbReference type="OrthoDB" id="7063795at2"/>
<protein>
    <submittedName>
        <fullName evidence="1">Uncharacterized protein</fullName>
    </submittedName>
</protein>
<dbReference type="KEGG" id="oai:OLEAN_C33680"/>
<accession>R4YV42</accession>
<reference evidence="1 2" key="1">
    <citation type="journal article" date="2013" name="Nat. Commun.">
        <title>Genome sequence and functional genomic analysis of the oil-degrading bacterium Oleispira antarctica.</title>
        <authorList>
            <person name="Kube M."/>
            <person name="Chernikova T.N."/>
            <person name="Al-Ramahi Y."/>
            <person name="Beloqui A."/>
            <person name="Lopez-Cortez N."/>
            <person name="Guazzaroni M.E."/>
            <person name="Heipieper H.J."/>
            <person name="Klages S."/>
            <person name="Kotsyurbenko O.R."/>
            <person name="Langer I."/>
            <person name="Nechitaylo T.Y."/>
            <person name="Lunsdorf H."/>
            <person name="Fernandez M."/>
            <person name="Juarez S."/>
            <person name="Ciordia S."/>
            <person name="Singer A."/>
            <person name="Kagan O."/>
            <person name="Egorova O."/>
            <person name="Petit P.A."/>
            <person name="Stogios P."/>
            <person name="Kim Y."/>
            <person name="Tchigvintsev A."/>
            <person name="Flick R."/>
            <person name="Denaro R."/>
            <person name="Genovese M."/>
            <person name="Albar J.P."/>
            <person name="Reva O.N."/>
            <person name="Martinez-Gomariz M."/>
            <person name="Tran H."/>
            <person name="Ferrer M."/>
            <person name="Savchenko A."/>
            <person name="Yakunin A.F."/>
            <person name="Yakimov M.M."/>
            <person name="Golyshina O.V."/>
            <person name="Reinhardt R."/>
            <person name="Golyshin P.N."/>
        </authorList>
    </citation>
    <scope>NUCLEOTIDE SEQUENCE [LARGE SCALE GENOMIC DNA]</scope>
</reference>
<dbReference type="InterPro" id="IPR035160">
    <property type="entry name" value="DUF5334"/>
</dbReference>
<evidence type="ECO:0000313" key="1">
    <source>
        <dbReference type="EMBL" id="CCK77544.1"/>
    </source>
</evidence>
<proteinExistence type="predicted"/>
<gene>
    <name evidence="1" type="ORF">OLEAN_C33680</name>
</gene>
<dbReference type="AlphaFoldDB" id="R4YV42"/>
<dbReference type="HOGENOM" id="CLU_162679_1_0_6"/>
<organism evidence="1 2">
    <name type="scientific">Oleispira antarctica RB-8</name>
    <dbReference type="NCBI Taxonomy" id="698738"/>
    <lineage>
        <taxon>Bacteria</taxon>
        <taxon>Pseudomonadati</taxon>
        <taxon>Pseudomonadota</taxon>
        <taxon>Gammaproteobacteria</taxon>
        <taxon>Oceanospirillales</taxon>
        <taxon>Oceanospirillaceae</taxon>
        <taxon>Oleispira</taxon>
    </lineage>
</organism>
<keyword evidence="2" id="KW-1185">Reference proteome</keyword>
<dbReference type="PATRIC" id="fig|698738.3.peg.3503"/>
<dbReference type="Pfam" id="PF17268">
    <property type="entry name" value="DUF5334"/>
    <property type="match status" value="1"/>
</dbReference>
<dbReference type="STRING" id="698738.OLEAN_C33680"/>
<sequence length="91" mass="10546">MKQLSIIIFAVISIYSSQLYAWEGYDYESGGYVEIEQGNLVREGEEIEYYDHESGEYKYGEVESIESSGNGAEVEVYDYDTGEYRTFEMED</sequence>
<name>R4YV42_OLEAN</name>
<dbReference type="EMBL" id="FO203512">
    <property type="protein sequence ID" value="CCK77544.1"/>
    <property type="molecule type" value="Genomic_DNA"/>
</dbReference>